<reference evidence="1" key="1">
    <citation type="submission" date="2021-03" db="EMBL/GenBank/DDBJ databases">
        <authorList>
            <person name="Tagirdzhanova G."/>
        </authorList>
    </citation>
    <scope>NUCLEOTIDE SEQUENCE</scope>
</reference>
<dbReference type="PANTHER" id="PTHR42085:SF2">
    <property type="entry name" value="F-BOX DOMAIN-CONTAINING PROTEIN"/>
    <property type="match status" value="1"/>
</dbReference>
<dbReference type="InterPro" id="IPR038883">
    <property type="entry name" value="AN11006-like"/>
</dbReference>
<accession>A0A8H3ILF7</accession>
<name>A0A8H3ILF7_9LECA</name>
<comment type="caution">
    <text evidence="1">The sequence shown here is derived from an EMBL/GenBank/DDBJ whole genome shotgun (WGS) entry which is preliminary data.</text>
</comment>
<evidence type="ECO:0000313" key="2">
    <source>
        <dbReference type="Proteomes" id="UP000664203"/>
    </source>
</evidence>
<dbReference type="AlphaFoldDB" id="A0A8H3ILF7"/>
<proteinExistence type="predicted"/>
<dbReference type="EMBL" id="CAJPDR010000105">
    <property type="protein sequence ID" value="CAF9917949.1"/>
    <property type="molecule type" value="Genomic_DNA"/>
</dbReference>
<protein>
    <submittedName>
        <fullName evidence="1">Uncharacterized protein</fullName>
    </submittedName>
</protein>
<dbReference type="OrthoDB" id="62952at2759"/>
<organism evidence="1 2">
    <name type="scientific">Alectoria fallacina</name>
    <dbReference type="NCBI Taxonomy" id="1903189"/>
    <lineage>
        <taxon>Eukaryota</taxon>
        <taxon>Fungi</taxon>
        <taxon>Dikarya</taxon>
        <taxon>Ascomycota</taxon>
        <taxon>Pezizomycotina</taxon>
        <taxon>Lecanoromycetes</taxon>
        <taxon>OSLEUM clade</taxon>
        <taxon>Lecanoromycetidae</taxon>
        <taxon>Lecanorales</taxon>
        <taxon>Lecanorineae</taxon>
        <taxon>Parmeliaceae</taxon>
        <taxon>Alectoria</taxon>
    </lineage>
</organism>
<dbReference type="Proteomes" id="UP000664203">
    <property type="component" value="Unassembled WGS sequence"/>
</dbReference>
<evidence type="ECO:0000313" key="1">
    <source>
        <dbReference type="EMBL" id="CAF9917949.1"/>
    </source>
</evidence>
<dbReference type="PANTHER" id="PTHR42085">
    <property type="entry name" value="F-BOX DOMAIN-CONTAINING PROTEIN"/>
    <property type="match status" value="1"/>
</dbReference>
<keyword evidence="2" id="KW-1185">Reference proteome</keyword>
<gene>
    <name evidence="1" type="ORF">ALECFALPRED_000431</name>
</gene>
<sequence length="512" mass="58850">MASHALDDLDVTSADVGNTDSADLWSRRLRHCGPPPEPPTTMTLVPMSIPFLTLPRELRDIIYRHLLSTKRTKDYSREPSRDSVKEEYEYRFHPSILRTNRQIESEASHVLYTENLLLRVSSSGWNLSSRAFGGDRKGHALPILAIEDHAQRFTRHVMEIVMLRDYESNFATMDGSCYSENCFIIASDDLPRFCWILFAKNSLGWEEDVLLSRLALAVEIRHDMDVSIIQGETTTGNESNFEYEVYNEDKAKVEGEAASGETFPNDRIQTSTRCSDSQIRRLLEPLRRLHSIQAVHIEGPVSEHYKASLEASMCGRGPSDKELFDVVLATYEDARITYDTGDISLAVTKMKQTLDIIDDYKDIAPKGPQGLSPLWDACKHMQFTTWTNLGWASLKKCENYAAVWDAHRLVETLVCTFVDEEWQYTNLLSKGHDIAMVFHMMAKVWEAFDDLGEHDYDRRSHYLGQIVSYLKAGLNHEPRNEMLAQELRNREEELENTKELEDLMEMSDRIYE</sequence>